<comment type="caution">
    <text evidence="1">The sequence shown here is derived from an EMBL/GenBank/DDBJ whole genome shotgun (WGS) entry which is preliminary data.</text>
</comment>
<evidence type="ECO:0000313" key="2">
    <source>
        <dbReference type="Proteomes" id="UP001219525"/>
    </source>
</evidence>
<gene>
    <name evidence="1" type="ORF">GGX14DRAFT_432445</name>
</gene>
<sequence length="472" mass="53484">IWLLREQPSETKQILVFLLSKMPQWPLRQRLSDQDANISKLDLIAYPVLTLPPEITAEIFKWCIDTDKRLLPSMAPLLLTRICRDWRDLAFSTPALWDTITEIDFGVHPRAEAFVETWFSRAGTCPLSLGIIASESLFSACLESVILQHASRLQSLDVMTNAEALCNLTAIPSFPILRNLELSNLDDYCDDEHDIQFIIQFIWINDAPILRHLSLDCVRPSTAFMPWTQLTKMTLSLLPLSECLIALRWATSLQEFCRRESRPEEGDQSTSEVSTMHHSCLISLAISSYADEDILPLLTLPCLQRFELGGHFAAYQTYLDADIIPFLSRVSGTLRAFKIGLSPTVPVQWFRPLTQLTTLELVRSMPFKTDIIHALNRRALPDFLPKLQSFVISSCGSDQVDDELLDALGSRCDATDAAHLKLESFSLIWPEFDYRPEAPAVRLPLVNVLPLRALAGRGMRIHIGTRDQNSFY</sequence>
<reference evidence="1" key="1">
    <citation type="submission" date="2023-03" db="EMBL/GenBank/DDBJ databases">
        <title>Massive genome expansion in bonnet fungi (Mycena s.s.) driven by repeated elements and novel gene families across ecological guilds.</title>
        <authorList>
            <consortium name="Lawrence Berkeley National Laboratory"/>
            <person name="Harder C.B."/>
            <person name="Miyauchi S."/>
            <person name="Viragh M."/>
            <person name="Kuo A."/>
            <person name="Thoen E."/>
            <person name="Andreopoulos B."/>
            <person name="Lu D."/>
            <person name="Skrede I."/>
            <person name="Drula E."/>
            <person name="Henrissat B."/>
            <person name="Morin E."/>
            <person name="Kohler A."/>
            <person name="Barry K."/>
            <person name="LaButti K."/>
            <person name="Morin E."/>
            <person name="Salamov A."/>
            <person name="Lipzen A."/>
            <person name="Mereny Z."/>
            <person name="Hegedus B."/>
            <person name="Baldrian P."/>
            <person name="Stursova M."/>
            <person name="Weitz H."/>
            <person name="Taylor A."/>
            <person name="Grigoriev I.V."/>
            <person name="Nagy L.G."/>
            <person name="Martin F."/>
            <person name="Kauserud H."/>
        </authorList>
    </citation>
    <scope>NUCLEOTIDE SEQUENCE</scope>
    <source>
        <strain evidence="1">9144</strain>
    </source>
</reference>
<dbReference type="Gene3D" id="1.20.1280.50">
    <property type="match status" value="1"/>
</dbReference>
<feature type="non-terminal residue" evidence="1">
    <location>
        <position position="1"/>
    </location>
</feature>
<name>A0AAD6VT35_9AGAR</name>
<organism evidence="1 2">
    <name type="scientific">Mycena pura</name>
    <dbReference type="NCBI Taxonomy" id="153505"/>
    <lineage>
        <taxon>Eukaryota</taxon>
        <taxon>Fungi</taxon>
        <taxon>Dikarya</taxon>
        <taxon>Basidiomycota</taxon>
        <taxon>Agaricomycotina</taxon>
        <taxon>Agaricomycetes</taxon>
        <taxon>Agaricomycetidae</taxon>
        <taxon>Agaricales</taxon>
        <taxon>Marasmiineae</taxon>
        <taxon>Mycenaceae</taxon>
        <taxon>Mycena</taxon>
    </lineage>
</organism>
<evidence type="ECO:0000313" key="1">
    <source>
        <dbReference type="EMBL" id="KAJ7220928.1"/>
    </source>
</evidence>
<dbReference type="InterPro" id="IPR032675">
    <property type="entry name" value="LRR_dom_sf"/>
</dbReference>
<dbReference type="AlphaFoldDB" id="A0AAD6VT35"/>
<keyword evidence="2" id="KW-1185">Reference proteome</keyword>
<protein>
    <recommendedName>
        <fullName evidence="3">F-box domain-containing protein</fullName>
    </recommendedName>
</protein>
<dbReference type="EMBL" id="JARJCW010000009">
    <property type="protein sequence ID" value="KAJ7220928.1"/>
    <property type="molecule type" value="Genomic_DNA"/>
</dbReference>
<dbReference type="Proteomes" id="UP001219525">
    <property type="component" value="Unassembled WGS sequence"/>
</dbReference>
<dbReference type="SUPFAM" id="SSF52047">
    <property type="entry name" value="RNI-like"/>
    <property type="match status" value="1"/>
</dbReference>
<proteinExistence type="predicted"/>
<evidence type="ECO:0008006" key="3">
    <source>
        <dbReference type="Google" id="ProtNLM"/>
    </source>
</evidence>
<accession>A0AAD6VT35</accession>
<dbReference type="Gene3D" id="3.80.10.10">
    <property type="entry name" value="Ribonuclease Inhibitor"/>
    <property type="match status" value="1"/>
</dbReference>